<dbReference type="EMBL" id="MU858198">
    <property type="protein sequence ID" value="KAK4209645.1"/>
    <property type="molecule type" value="Genomic_DNA"/>
</dbReference>
<sequence length="1359" mass="154966">MSGTHTPPPAHGEPSFQRVLQQFKDEHLKGSESEQFQFANLADLRSSMKEIQDEHASKVRMRNMNRLRKFLEGMEQYESLIEVFLNASEFVAFVWGPMKFLLQVTRNHVKAFDALLDHYEDMGEQLEVLAHHQPLFEMRENGHLNNVLEMIFSDILDFHAKAMSYFRQKFWRTIFDATWNHFRTRFSEPMNNLRRHRKLLENYASLTTLERISALSNDQNEALKLQRRESKRQQQDRVRAWLSPEDMMADQEHYTELRRGYPGTGGWILRRNLVTTWLDPSANVNPILWVTGIPGAGKTILASTVIEAAARQSAAKLAFVYCKDGNRNRNDFISIARNLLYQLSRNDDPLTEYIDAIMSREGQTTLQRSELAKDLLRVVVRSHDKVFIIVDGLDECLKQEKRVIFAWIQSIVSSDSDTADQVDDVEPNLVRCLLVSQEDSESSRLLKGYPALKILPSDNYADIKTYSEAWESKIRSKHPSVKFDEGTKSITANVLKRADGMFQFARLVMANLHDQSKAFRLREELKWLSEDNEKQGVLGKLDEAYGRIFRSMRHDMEDERYRDAIRILSWVAIAQRDLSWHEIQGAVSLDLDNRVIDFEGRRFSDEDGPKDLCGSLLEVTPGGIVTLVHSTARLFLTNHHVNFAAEHLNLTTICLVYLSVGRVDVSLSDEIVEDNILNGCYAFFDYATSHWLDHLTILVTKSTNLDAVSVEGLGREIRHFLGQHFQKVAPKSIPPSFAKGFDARPLFGTEDFLDALSQAAYMWSLHFSKRWSNKRKEEFGNINNDQKLDPQSGLELFIPRLRCSLDRVAQRLKGSTGLQQLQQYHGPGLFKCRFIHCDYFHTGFPDKAARDCHQNKHDRAFFCVFDGCSHGITGFTDSRSLAAHVDNSHTSNEANHSFQVQFPVLDDPKSIDVGAAIKSGNLAAVQRWAEQFNGPIPLASLEIPRNYHKFSIGVGGFRSLRLLKTNWKSNRLDILKYMVENSEDIELAKIAVLRYSLGRSRWPDMEEWIFSSPSKLADVDAVYVIVAHYLPARNETLCLRVLEHYRQSVKPNRKRSLLQLMAKYGFLRCIRFLVLDCGLDAGHRHYKRTVLMEAAEGGRDAIVRFLVEEQHCTQETIDYKSGKGTAASIAAANGHQSVLHILAPYTTPDIFRSLISVAQLRNAAIAGDVEVVSRAINSNVPIDVPDSDEYTPFLHSVENNRKETAKLLLDHARERISINRRCLCHHRGLESSRKNLQRGATALIIAVVNGYEELVELLLECDDIDTNRKIFLKVPYFRALGILSGRVYHPVSPLELADFSGFKNIKKLLEEYEKSRQALPHDTTSNAEEETTDIPTAKEGDSDIVSVELFGEGESDASE</sequence>
<feature type="region of interest" description="Disordered" evidence="2">
    <location>
        <begin position="1316"/>
        <end position="1359"/>
    </location>
</feature>
<reference evidence="4" key="2">
    <citation type="submission" date="2023-05" db="EMBL/GenBank/DDBJ databases">
        <authorList>
            <consortium name="Lawrence Berkeley National Laboratory"/>
            <person name="Steindorff A."/>
            <person name="Hensen N."/>
            <person name="Bonometti L."/>
            <person name="Westerberg I."/>
            <person name="Brannstrom I.O."/>
            <person name="Guillou S."/>
            <person name="Cros-Aarteil S."/>
            <person name="Calhoun S."/>
            <person name="Haridas S."/>
            <person name="Kuo A."/>
            <person name="Mondo S."/>
            <person name="Pangilinan J."/>
            <person name="Riley R."/>
            <person name="Labutti K."/>
            <person name="Andreopoulos B."/>
            <person name="Lipzen A."/>
            <person name="Chen C."/>
            <person name="Yanf M."/>
            <person name="Daum C."/>
            <person name="Ng V."/>
            <person name="Clum A."/>
            <person name="Ohm R."/>
            <person name="Martin F."/>
            <person name="Silar P."/>
            <person name="Natvig D."/>
            <person name="Lalanne C."/>
            <person name="Gautier V."/>
            <person name="Ament-Velasquez S.L."/>
            <person name="Kruys A."/>
            <person name="Hutchinson M.I."/>
            <person name="Powell A.J."/>
            <person name="Barry K."/>
            <person name="Miller A.N."/>
            <person name="Grigoriev I.V."/>
            <person name="Debuchy R."/>
            <person name="Gladieux P."/>
            <person name="Thoren M.H."/>
            <person name="Johannesson H."/>
        </authorList>
    </citation>
    <scope>NUCLEOTIDE SEQUENCE</scope>
    <source>
        <strain evidence="4">PSN293</strain>
    </source>
</reference>
<dbReference type="Proteomes" id="UP001301769">
    <property type="component" value="Unassembled WGS sequence"/>
</dbReference>
<comment type="caution">
    <text evidence="4">The sequence shown here is derived from an EMBL/GenBank/DDBJ whole genome shotgun (WGS) entry which is preliminary data.</text>
</comment>
<dbReference type="PANTHER" id="PTHR10039">
    <property type="entry name" value="AMELOGENIN"/>
    <property type="match status" value="1"/>
</dbReference>
<dbReference type="Gene3D" id="3.40.50.300">
    <property type="entry name" value="P-loop containing nucleotide triphosphate hydrolases"/>
    <property type="match status" value="1"/>
</dbReference>
<evidence type="ECO:0000256" key="2">
    <source>
        <dbReference type="SAM" id="MobiDB-lite"/>
    </source>
</evidence>
<evidence type="ECO:0000313" key="4">
    <source>
        <dbReference type="EMBL" id="KAK4209645.1"/>
    </source>
</evidence>
<dbReference type="Pfam" id="PF22939">
    <property type="entry name" value="WHD_GPIID"/>
    <property type="match status" value="1"/>
</dbReference>
<dbReference type="SUPFAM" id="SSF52540">
    <property type="entry name" value="P-loop containing nucleoside triphosphate hydrolases"/>
    <property type="match status" value="1"/>
</dbReference>
<keyword evidence="5" id="KW-1185">Reference proteome</keyword>
<dbReference type="PANTHER" id="PTHR10039:SF14">
    <property type="entry name" value="NACHT DOMAIN-CONTAINING PROTEIN"/>
    <property type="match status" value="1"/>
</dbReference>
<dbReference type="InterPro" id="IPR007111">
    <property type="entry name" value="NACHT_NTPase"/>
</dbReference>
<keyword evidence="1" id="KW-0677">Repeat</keyword>
<organism evidence="4 5">
    <name type="scientific">Rhypophila decipiens</name>
    <dbReference type="NCBI Taxonomy" id="261697"/>
    <lineage>
        <taxon>Eukaryota</taxon>
        <taxon>Fungi</taxon>
        <taxon>Dikarya</taxon>
        <taxon>Ascomycota</taxon>
        <taxon>Pezizomycotina</taxon>
        <taxon>Sordariomycetes</taxon>
        <taxon>Sordariomycetidae</taxon>
        <taxon>Sordariales</taxon>
        <taxon>Naviculisporaceae</taxon>
        <taxon>Rhypophila</taxon>
    </lineage>
</organism>
<proteinExistence type="predicted"/>
<dbReference type="InterPro" id="IPR036770">
    <property type="entry name" value="Ankyrin_rpt-contain_sf"/>
</dbReference>
<dbReference type="InterPro" id="IPR027417">
    <property type="entry name" value="P-loop_NTPase"/>
</dbReference>
<dbReference type="PROSITE" id="PS50837">
    <property type="entry name" value="NACHT"/>
    <property type="match status" value="1"/>
</dbReference>
<feature type="domain" description="NACHT" evidence="3">
    <location>
        <begin position="286"/>
        <end position="412"/>
    </location>
</feature>
<dbReference type="InterPro" id="IPR056125">
    <property type="entry name" value="DUF7708"/>
</dbReference>
<protein>
    <recommendedName>
        <fullName evidence="3">NACHT domain-containing protein</fullName>
    </recommendedName>
</protein>
<dbReference type="InterPro" id="IPR002110">
    <property type="entry name" value="Ankyrin_rpt"/>
</dbReference>
<evidence type="ECO:0000313" key="5">
    <source>
        <dbReference type="Proteomes" id="UP001301769"/>
    </source>
</evidence>
<dbReference type="Pfam" id="PF12796">
    <property type="entry name" value="Ank_2"/>
    <property type="match status" value="2"/>
</dbReference>
<name>A0AAN6Y1R5_9PEZI</name>
<gene>
    <name evidence="4" type="ORF">QBC37DRAFT_430021</name>
</gene>
<dbReference type="SMART" id="SM00248">
    <property type="entry name" value="ANK"/>
    <property type="match status" value="5"/>
</dbReference>
<dbReference type="SUPFAM" id="SSF48403">
    <property type="entry name" value="Ankyrin repeat"/>
    <property type="match status" value="1"/>
</dbReference>
<dbReference type="Pfam" id="PF24809">
    <property type="entry name" value="DUF7708"/>
    <property type="match status" value="1"/>
</dbReference>
<evidence type="ECO:0000256" key="1">
    <source>
        <dbReference type="ARBA" id="ARBA00022737"/>
    </source>
</evidence>
<reference evidence="4" key="1">
    <citation type="journal article" date="2023" name="Mol. Phylogenet. Evol.">
        <title>Genome-scale phylogeny and comparative genomics of the fungal order Sordariales.</title>
        <authorList>
            <person name="Hensen N."/>
            <person name="Bonometti L."/>
            <person name="Westerberg I."/>
            <person name="Brannstrom I.O."/>
            <person name="Guillou S."/>
            <person name="Cros-Aarteil S."/>
            <person name="Calhoun S."/>
            <person name="Haridas S."/>
            <person name="Kuo A."/>
            <person name="Mondo S."/>
            <person name="Pangilinan J."/>
            <person name="Riley R."/>
            <person name="LaButti K."/>
            <person name="Andreopoulos B."/>
            <person name="Lipzen A."/>
            <person name="Chen C."/>
            <person name="Yan M."/>
            <person name="Daum C."/>
            <person name="Ng V."/>
            <person name="Clum A."/>
            <person name="Steindorff A."/>
            <person name="Ohm R.A."/>
            <person name="Martin F."/>
            <person name="Silar P."/>
            <person name="Natvig D.O."/>
            <person name="Lalanne C."/>
            <person name="Gautier V."/>
            <person name="Ament-Velasquez S.L."/>
            <person name="Kruys A."/>
            <person name="Hutchinson M.I."/>
            <person name="Powell A.J."/>
            <person name="Barry K."/>
            <person name="Miller A.N."/>
            <person name="Grigoriev I.V."/>
            <person name="Debuchy R."/>
            <person name="Gladieux P."/>
            <person name="Hiltunen Thoren M."/>
            <person name="Johannesson H."/>
        </authorList>
    </citation>
    <scope>NUCLEOTIDE SEQUENCE</scope>
    <source>
        <strain evidence="4">PSN293</strain>
    </source>
</reference>
<dbReference type="InterPro" id="IPR056884">
    <property type="entry name" value="NPHP3-like_N"/>
</dbReference>
<accession>A0AAN6Y1R5</accession>
<evidence type="ECO:0000259" key="3">
    <source>
        <dbReference type="PROSITE" id="PS50837"/>
    </source>
</evidence>
<dbReference type="Pfam" id="PF24883">
    <property type="entry name" value="NPHP3_N"/>
    <property type="match status" value="1"/>
</dbReference>
<dbReference type="InterPro" id="IPR054471">
    <property type="entry name" value="GPIID_WHD"/>
</dbReference>
<dbReference type="Gene3D" id="1.25.40.20">
    <property type="entry name" value="Ankyrin repeat-containing domain"/>
    <property type="match status" value="2"/>
</dbReference>